<dbReference type="HOGENOM" id="CLU_001681_2_1_9"/>
<dbReference type="EMBL" id="AP009389">
    <property type="protein sequence ID" value="BAF59719.1"/>
    <property type="molecule type" value="Genomic_DNA"/>
</dbReference>
<evidence type="ECO:0000313" key="4">
    <source>
        <dbReference type="EMBL" id="BAF59719.1"/>
    </source>
</evidence>
<organism evidence="4 5">
    <name type="scientific">Pelotomaculum thermopropionicum (strain DSM 13744 / JCM 10971 / SI)</name>
    <dbReference type="NCBI Taxonomy" id="370438"/>
    <lineage>
        <taxon>Bacteria</taxon>
        <taxon>Bacillati</taxon>
        <taxon>Bacillota</taxon>
        <taxon>Clostridia</taxon>
        <taxon>Eubacteriales</taxon>
        <taxon>Desulfotomaculaceae</taxon>
        <taxon>Pelotomaculum</taxon>
    </lineage>
</organism>
<dbReference type="InterPro" id="IPR017607">
    <property type="entry name" value="4hydrxbenzoyl-CoA_Rdtase_asu"/>
</dbReference>
<dbReference type="InterPro" id="IPR000674">
    <property type="entry name" value="Ald_Oxase/Xan_DH_a/b"/>
</dbReference>
<dbReference type="GO" id="GO:0016491">
    <property type="term" value="F:oxidoreductase activity"/>
    <property type="evidence" value="ECO:0007669"/>
    <property type="project" value="UniProtKB-KW"/>
</dbReference>
<dbReference type="PANTHER" id="PTHR11908">
    <property type="entry name" value="XANTHINE DEHYDROGENASE"/>
    <property type="match status" value="1"/>
</dbReference>
<dbReference type="GO" id="GO:0005506">
    <property type="term" value="F:iron ion binding"/>
    <property type="evidence" value="ECO:0007669"/>
    <property type="project" value="InterPro"/>
</dbReference>
<dbReference type="PANTHER" id="PTHR11908:SF132">
    <property type="entry name" value="ALDEHYDE OXIDASE 1-RELATED"/>
    <property type="match status" value="1"/>
</dbReference>
<dbReference type="NCBIfam" id="TIGR03194">
    <property type="entry name" value="4hydrxCoA_A"/>
    <property type="match status" value="1"/>
</dbReference>
<evidence type="ECO:0000256" key="1">
    <source>
        <dbReference type="ARBA" id="ARBA00022505"/>
    </source>
</evidence>
<gene>
    <name evidence="4" type="primary">CoxL</name>
    <name evidence="4" type="ordered locus">PTH_1538</name>
</gene>
<keyword evidence="1" id="KW-0500">Molybdenum</keyword>
<dbReference type="InterPro" id="IPR008274">
    <property type="entry name" value="AldOxase/xan_DH_MoCoBD1"/>
</dbReference>
<protein>
    <submittedName>
        <fullName evidence="4">Aerobic-type carbon monoxide dehydrogenase, large subunit CoxL/CutL homologs</fullName>
    </submittedName>
</protein>
<dbReference type="SMART" id="SM01008">
    <property type="entry name" value="Ald_Xan_dh_C"/>
    <property type="match status" value="1"/>
</dbReference>
<dbReference type="InterPro" id="IPR046867">
    <property type="entry name" value="AldOxase/xan_DH_MoCoBD2"/>
</dbReference>
<evidence type="ECO:0000259" key="3">
    <source>
        <dbReference type="SMART" id="SM01008"/>
    </source>
</evidence>
<reference evidence="5" key="1">
    <citation type="journal article" date="2008" name="Genome Res.">
        <title>The genome of Pelotomaculum thermopropionicum reveals niche-associated evolution in anaerobic microbiota.</title>
        <authorList>
            <person name="Kosaka T."/>
            <person name="Kato S."/>
            <person name="Shimoyama T."/>
            <person name="Ishii S."/>
            <person name="Abe T."/>
            <person name="Watanabe K."/>
        </authorList>
    </citation>
    <scope>NUCLEOTIDE SEQUENCE [LARGE SCALE GENOMIC DNA]</scope>
    <source>
        <strain evidence="5">DSM 13744 / JCM 10971 / SI</strain>
    </source>
</reference>
<dbReference type="Gene3D" id="3.90.1170.50">
    <property type="entry name" value="Aldehyde oxidase/xanthine dehydrogenase, a/b hammerhead"/>
    <property type="match status" value="1"/>
</dbReference>
<dbReference type="Gene3D" id="3.30.365.10">
    <property type="entry name" value="Aldehyde oxidase/xanthine dehydrogenase, molybdopterin binding domain"/>
    <property type="match status" value="4"/>
</dbReference>
<name>A5D222_PELTS</name>
<dbReference type="SUPFAM" id="SSF56003">
    <property type="entry name" value="Molybdenum cofactor-binding domain"/>
    <property type="match status" value="1"/>
</dbReference>
<accession>A5D222</accession>
<dbReference type="InterPro" id="IPR016208">
    <property type="entry name" value="Ald_Oxase/xanthine_DH-like"/>
</dbReference>
<dbReference type="Proteomes" id="UP000006556">
    <property type="component" value="Chromosome"/>
</dbReference>
<keyword evidence="2" id="KW-0560">Oxidoreductase</keyword>
<dbReference type="STRING" id="370438.PTH_1538"/>
<proteinExistence type="predicted"/>
<dbReference type="eggNOG" id="COG1529">
    <property type="taxonomic scope" value="Bacteria"/>
</dbReference>
<dbReference type="InterPro" id="IPR036856">
    <property type="entry name" value="Ald_Oxase/Xan_DH_a/b_sf"/>
</dbReference>
<feature type="domain" description="Aldehyde oxidase/xanthine dehydrogenase a/b hammerhead" evidence="3">
    <location>
        <begin position="22"/>
        <end position="129"/>
    </location>
</feature>
<evidence type="ECO:0000256" key="2">
    <source>
        <dbReference type="ARBA" id="ARBA00023002"/>
    </source>
</evidence>
<dbReference type="Pfam" id="PF20256">
    <property type="entry name" value="MoCoBD_2"/>
    <property type="match status" value="1"/>
</dbReference>
<sequence>MSNEYSVIGKSKPRIDGREKVTGAARYCGDIKFPNMLYGKILHSPYAHARIISIDTSEAEKLPGVKAVITAKDVPDLKYGISPARWDENILCIDKVRYVGDKVAAVACVDEETCYKALKLIKVEYEVLPAVLDYRHAMDEGMPLVHENFPRNINTEIHQEFGDIEKAFAEAYYVREDVFVGQRTYQSPIEPHSAISIWKDNKLTVYSSTQSVHYFQYYIAREFGLKMGDVRVIKPYVGGGFGGKLEPTGLEFCGAVLSKITGRPVKMFYDRDEMFMHNRGRHQGTYYIKTGVDKDGRILGVHTKFLLDGGAYTSLGVATAYYAGALLTLTYDFENYKFDLYRVYTNLPACGAQRGHGAPQPKYAFESHLDNIAKELGIDPIEIRLRNARKPNTVTINGFGIQSCELKACLEKAAELTNWREKKAKGLPKGRGIGIATGAFVTGAGYPIYRTDLPHASALIRVHEDGTAATLYTMACDIGQGSDTVLCQMAAEAMGYRYENMKIVSGDTETTPHDFGAYSSRITLMSGWAVKRAGEEIKKQILEMAATMMNLPPEDLDCKDGLVFSISRPNVTPLTFEEVARRFFVLRGPLVGKGSYTPPRLGGNFKGAAVGTSPAYSFNVQAAEVEIDEETGEIKVIEAWDIHDCGKVINPLLMQGQVHGAIYMGMGETVWEEVVFDKNGRILNPNLSDYRLPTALDMPKLTIANVESYEPVAPWGVKEVGEGSTNPTMGAFRNAIFDAMGVSVNSLPLTYEKVWRALKEKREKEKK</sequence>
<dbReference type="Pfam" id="PF01315">
    <property type="entry name" value="Ald_Xan_dh_C"/>
    <property type="match status" value="1"/>
</dbReference>
<dbReference type="SUPFAM" id="SSF54665">
    <property type="entry name" value="CO dehydrogenase molybdoprotein N-domain-like"/>
    <property type="match status" value="1"/>
</dbReference>
<evidence type="ECO:0000313" key="5">
    <source>
        <dbReference type="Proteomes" id="UP000006556"/>
    </source>
</evidence>
<dbReference type="InterPro" id="IPR037165">
    <property type="entry name" value="AldOxase/xan_DH_Mopterin-bd_sf"/>
</dbReference>
<dbReference type="Pfam" id="PF02738">
    <property type="entry name" value="MoCoBD_1"/>
    <property type="match status" value="1"/>
</dbReference>
<keyword evidence="5" id="KW-1185">Reference proteome</keyword>
<dbReference type="AlphaFoldDB" id="A5D222"/>
<dbReference type="KEGG" id="pth:PTH_1538"/>